<comment type="function">
    <text evidence="8">Plays an important role in the de novo pathway of purine nucleotide biosynthesis. Catalyzes the first committed step in the biosynthesis of AMP from IMP.</text>
</comment>
<feature type="binding site" description="in other chain" evidence="8">
    <location>
        <position position="308"/>
    </location>
    <ligand>
        <name>IMP</name>
        <dbReference type="ChEBI" id="CHEBI:58053"/>
        <note>ligand shared between dimeric partners</note>
    </ligand>
</feature>
<evidence type="ECO:0000256" key="1">
    <source>
        <dbReference type="ARBA" id="ARBA00011738"/>
    </source>
</evidence>
<dbReference type="PANTHER" id="PTHR11846:SF0">
    <property type="entry name" value="ADENYLOSUCCINATE SYNTHETASE"/>
    <property type="match status" value="1"/>
</dbReference>
<dbReference type="PROSITE" id="PS01266">
    <property type="entry name" value="ADENYLOSUCCIN_SYN_1"/>
    <property type="match status" value="1"/>
</dbReference>
<dbReference type="NCBIfam" id="NF002223">
    <property type="entry name" value="PRK01117.1"/>
    <property type="match status" value="1"/>
</dbReference>
<feature type="binding site" description="in other chain" evidence="8">
    <location>
        <begin position="38"/>
        <end position="41"/>
    </location>
    <ligand>
        <name>IMP</name>
        <dbReference type="ChEBI" id="CHEBI:58053"/>
        <note>ligand shared between dimeric partners</note>
    </ligand>
</feature>
<comment type="subcellular location">
    <subcellularLocation>
        <location evidence="8">Cytoplasm</location>
    </subcellularLocation>
</comment>
<comment type="pathway">
    <text evidence="8 9">Purine metabolism; AMP biosynthesis via de novo pathway; AMP from IMP: step 1/2.</text>
</comment>
<feature type="binding site" evidence="8">
    <location>
        <begin position="304"/>
        <end position="310"/>
    </location>
    <ligand>
        <name>substrate</name>
    </ligand>
</feature>
<dbReference type="InterPro" id="IPR027417">
    <property type="entry name" value="P-loop_NTPase"/>
</dbReference>
<dbReference type="HAMAP" id="MF_00011">
    <property type="entry name" value="Adenylosucc_synth"/>
    <property type="match status" value="1"/>
</dbReference>
<evidence type="ECO:0000256" key="7">
    <source>
        <dbReference type="ARBA" id="ARBA00023134"/>
    </source>
</evidence>
<feature type="binding site" description="in other chain" evidence="8">
    <location>
        <position position="240"/>
    </location>
    <ligand>
        <name>IMP</name>
        <dbReference type="ChEBI" id="CHEBI:58053"/>
        <note>ligand shared between dimeric partners</note>
    </ligand>
</feature>
<evidence type="ECO:0000256" key="2">
    <source>
        <dbReference type="ARBA" id="ARBA00022598"/>
    </source>
</evidence>
<feature type="binding site" description="in other chain" evidence="8">
    <location>
        <position position="130"/>
    </location>
    <ligand>
        <name>IMP</name>
        <dbReference type="ChEBI" id="CHEBI:58053"/>
        <note>ligand shared between dimeric partners</note>
    </ligand>
</feature>
<dbReference type="InterPro" id="IPR001114">
    <property type="entry name" value="Adenylosuccinate_synthetase"/>
</dbReference>
<evidence type="ECO:0000256" key="5">
    <source>
        <dbReference type="ARBA" id="ARBA00022755"/>
    </source>
</evidence>
<feature type="binding site" evidence="8">
    <location>
        <position position="13"/>
    </location>
    <ligand>
        <name>Mg(2+)</name>
        <dbReference type="ChEBI" id="CHEBI:18420"/>
    </ligand>
</feature>
<feature type="binding site" evidence="8">
    <location>
        <begin position="12"/>
        <end position="18"/>
    </location>
    <ligand>
        <name>GTP</name>
        <dbReference type="ChEBI" id="CHEBI:37565"/>
    </ligand>
</feature>
<dbReference type="RefSeq" id="WP_062419995.1">
    <property type="nucleotide sequence ID" value="NZ_BBXZ01000190.1"/>
</dbReference>
<comment type="similarity">
    <text evidence="8 9">Belongs to the adenylosuccinate synthetase family.</text>
</comment>
<dbReference type="Proteomes" id="UP000050501">
    <property type="component" value="Unassembled WGS sequence"/>
</dbReference>
<dbReference type="GO" id="GO:0004019">
    <property type="term" value="F:adenylosuccinate synthase activity"/>
    <property type="evidence" value="ECO:0007669"/>
    <property type="project" value="UniProtKB-UniRule"/>
</dbReference>
<dbReference type="EC" id="6.3.4.4" evidence="8 9"/>
<dbReference type="InterPro" id="IPR042110">
    <property type="entry name" value="Adenylosuccinate_synth_dom2"/>
</dbReference>
<feature type="binding site" evidence="8">
    <location>
        <begin position="40"/>
        <end position="42"/>
    </location>
    <ligand>
        <name>GTP</name>
        <dbReference type="ChEBI" id="CHEBI:37565"/>
    </ligand>
</feature>
<feature type="binding site" description="in other chain" evidence="8">
    <location>
        <position position="225"/>
    </location>
    <ligand>
        <name>IMP</name>
        <dbReference type="ChEBI" id="CHEBI:58053"/>
        <note>ligand shared between dimeric partners</note>
    </ligand>
</feature>
<evidence type="ECO:0000313" key="10">
    <source>
        <dbReference type="EMBL" id="GAP19742.1"/>
    </source>
</evidence>
<dbReference type="Gene3D" id="3.90.170.10">
    <property type="entry name" value="Adenylosuccinate Synthetase, subunit A, domain 3"/>
    <property type="match status" value="1"/>
</dbReference>
<dbReference type="GO" id="GO:0005737">
    <property type="term" value="C:cytoplasm"/>
    <property type="evidence" value="ECO:0007669"/>
    <property type="project" value="UniProtKB-SubCell"/>
</dbReference>
<dbReference type="Pfam" id="PF00709">
    <property type="entry name" value="Adenylsucc_synt"/>
    <property type="match status" value="1"/>
</dbReference>
<evidence type="ECO:0000313" key="11">
    <source>
        <dbReference type="EMBL" id="KPL87426.1"/>
    </source>
</evidence>
<comment type="cofactor">
    <cofactor evidence="8">
        <name>Mg(2+)</name>
        <dbReference type="ChEBI" id="CHEBI:18420"/>
    </cofactor>
    <text evidence="8">Binds 1 Mg(2+) ion per subunit.</text>
</comment>
<dbReference type="GO" id="GO:0044208">
    <property type="term" value="P:'de novo' AMP biosynthetic process"/>
    <property type="evidence" value="ECO:0007669"/>
    <property type="project" value="UniProtKB-UniRule"/>
</dbReference>
<feature type="binding site" evidence="8">
    <location>
        <begin position="336"/>
        <end position="338"/>
    </location>
    <ligand>
        <name>GTP</name>
        <dbReference type="ChEBI" id="CHEBI:37565"/>
    </ligand>
</feature>
<proteinExistence type="inferred from homology"/>
<dbReference type="InterPro" id="IPR042111">
    <property type="entry name" value="Adenylosuccinate_synth_dom3"/>
</dbReference>
<feature type="binding site" evidence="8">
    <location>
        <position position="144"/>
    </location>
    <ligand>
        <name>IMP</name>
        <dbReference type="ChEBI" id="CHEBI:58053"/>
        <note>ligand shared between dimeric partners</note>
    </ligand>
</feature>
<dbReference type="InterPro" id="IPR042109">
    <property type="entry name" value="Adenylosuccinate_synth_dom1"/>
</dbReference>
<dbReference type="SUPFAM" id="SSF52540">
    <property type="entry name" value="P-loop containing nucleoside triphosphate hydrolases"/>
    <property type="match status" value="1"/>
</dbReference>
<dbReference type="InterPro" id="IPR018220">
    <property type="entry name" value="Adenylosuccin_syn_GTP-bd"/>
</dbReference>
<dbReference type="PANTHER" id="PTHR11846">
    <property type="entry name" value="ADENYLOSUCCINATE SYNTHETASE"/>
    <property type="match status" value="1"/>
</dbReference>
<dbReference type="GO" id="GO:0046040">
    <property type="term" value="P:IMP metabolic process"/>
    <property type="evidence" value="ECO:0007669"/>
    <property type="project" value="TreeGrafter"/>
</dbReference>
<accession>A0A0M8JQY6</accession>
<keyword evidence="4 8" id="KW-0547">Nucleotide-binding</keyword>
<keyword evidence="5 8" id="KW-0658">Purine biosynthesis</keyword>
<organism evidence="10">
    <name type="scientific">Levilinea saccharolytica</name>
    <dbReference type="NCBI Taxonomy" id="229921"/>
    <lineage>
        <taxon>Bacteria</taxon>
        <taxon>Bacillati</taxon>
        <taxon>Chloroflexota</taxon>
        <taxon>Anaerolineae</taxon>
        <taxon>Anaerolineales</taxon>
        <taxon>Anaerolineaceae</taxon>
        <taxon>Levilinea</taxon>
    </lineage>
</organism>
<gene>
    <name evidence="8" type="primary">purA</name>
    <name evidence="11" type="ORF">ADN01_04475</name>
    <name evidence="10" type="ORF">LSAC_03654</name>
</gene>
<keyword evidence="6 8" id="KW-0460">Magnesium</keyword>
<dbReference type="AlphaFoldDB" id="A0A0M8JQY6"/>
<dbReference type="NCBIfam" id="TIGR00184">
    <property type="entry name" value="purA"/>
    <property type="match status" value="1"/>
</dbReference>
<feature type="binding site" evidence="8">
    <location>
        <position position="310"/>
    </location>
    <ligand>
        <name>GTP</name>
        <dbReference type="ChEBI" id="CHEBI:37565"/>
    </ligand>
</feature>
<evidence type="ECO:0000256" key="4">
    <source>
        <dbReference type="ARBA" id="ARBA00022741"/>
    </source>
</evidence>
<sequence length="431" mass="46373">MPLHIVIGMQWGDEGKGRIVDLLAAESDIAARFNGGDNAGHTVTVGAQTFKLHLIPSGMIHPHTMGVMGGGMVINPATLLQEMASLYASGLRVDAQRLRISHAAHIITPAHRALDAAQEAALGAGKIGTTGRGIGPAYTERAARRGLRMQDMLTPETFRQKLIQHVEEVNARLTQLYHAQPLDAQAVAAEYLGYADQLRDHICDVGAVVESALHDGLRVLAEGAQGSLLDLDWGTYPFVTSSTTTALAAMPGLGIGITPVERVIGVTKAFQTRVGSGPFPTELTDATAEALRGTGAQPWDEFGTTTGRPRRVGWLDGVLLRYTVRINGATELVLTKLDVLSGLPELKLCVGYRAHGQTYENLPMGLADLEAFEPVYETLPGWKEDLTAARTWSDLPPAAKLYIRRIEEISGVMVRQVSVGPERDQVVDLSQ</sequence>
<reference evidence="11 12" key="2">
    <citation type="submission" date="2015-07" db="EMBL/GenBank/DDBJ databases">
        <title>Genome sequence of Levilinea saccharolytica DSM 16555.</title>
        <authorList>
            <person name="Hemp J."/>
            <person name="Ward L.M."/>
            <person name="Pace L.A."/>
            <person name="Fischer W.W."/>
        </authorList>
    </citation>
    <scope>NUCLEOTIDE SEQUENCE [LARGE SCALE GENOMIC DNA]</scope>
    <source>
        <strain evidence="11 12">KIBI-1</strain>
    </source>
</reference>
<dbReference type="GO" id="GO:0000287">
    <property type="term" value="F:magnesium ion binding"/>
    <property type="evidence" value="ECO:0007669"/>
    <property type="project" value="UniProtKB-UniRule"/>
</dbReference>
<dbReference type="EMBL" id="DF967975">
    <property type="protein sequence ID" value="GAP19742.1"/>
    <property type="molecule type" value="Genomic_DNA"/>
</dbReference>
<keyword evidence="2 8" id="KW-0436">Ligase</keyword>
<reference evidence="10" key="1">
    <citation type="journal article" date="2015" name="Genome Announc.">
        <title>Draft Genome Sequences of Anaerolinea thermolimosa IMO-1, Bellilinea caldifistulae GOMI-1, Leptolinea tardivitalis YMTK-2, Levilinea saccharolytica KIBI-1, Longilinea arvoryzae KOME-1, Previously Described as Members of the Class Anaerolineae (Chloroflexi).</title>
        <authorList>
            <person name="Matsuura N."/>
            <person name="Tourlousse M.D."/>
            <person name="Ohashi A."/>
            <person name="Hugenholtz P."/>
            <person name="Sekiguchi Y."/>
        </authorList>
    </citation>
    <scope>NUCLEOTIDE SEQUENCE</scope>
    <source>
        <strain evidence="10">KIBI-1</strain>
    </source>
</reference>
<feature type="active site" description="Proton acceptor" evidence="8">
    <location>
        <position position="13"/>
    </location>
</feature>
<keyword evidence="8" id="KW-0963">Cytoplasm</keyword>
<dbReference type="FunFam" id="3.90.170.10:FF:000001">
    <property type="entry name" value="Adenylosuccinate synthetase"/>
    <property type="match status" value="1"/>
</dbReference>
<dbReference type="OrthoDB" id="9807553at2"/>
<dbReference type="PATRIC" id="fig|229921.5.peg.3248"/>
<evidence type="ECO:0000256" key="9">
    <source>
        <dbReference type="RuleBase" id="RU000520"/>
    </source>
</evidence>
<feature type="binding site" evidence="8">
    <location>
        <position position="40"/>
    </location>
    <ligand>
        <name>Mg(2+)</name>
        <dbReference type="ChEBI" id="CHEBI:18420"/>
    </ligand>
</feature>
<keyword evidence="12" id="KW-1185">Reference proteome</keyword>
<dbReference type="Gene3D" id="3.40.440.10">
    <property type="entry name" value="Adenylosuccinate Synthetase, subunit A, domain 1"/>
    <property type="match status" value="1"/>
</dbReference>
<feature type="active site" description="Proton donor" evidence="8">
    <location>
        <position position="41"/>
    </location>
</feature>
<feature type="binding site" evidence="8">
    <location>
        <begin position="418"/>
        <end position="420"/>
    </location>
    <ligand>
        <name>GTP</name>
        <dbReference type="ChEBI" id="CHEBI:37565"/>
    </ligand>
</feature>
<dbReference type="CDD" id="cd03108">
    <property type="entry name" value="AdSS"/>
    <property type="match status" value="1"/>
</dbReference>
<comment type="catalytic activity">
    <reaction evidence="8 9">
        <text>IMP + L-aspartate + GTP = N(6)-(1,2-dicarboxyethyl)-AMP + GDP + phosphate + 2 H(+)</text>
        <dbReference type="Rhea" id="RHEA:15753"/>
        <dbReference type="ChEBI" id="CHEBI:15378"/>
        <dbReference type="ChEBI" id="CHEBI:29991"/>
        <dbReference type="ChEBI" id="CHEBI:37565"/>
        <dbReference type="ChEBI" id="CHEBI:43474"/>
        <dbReference type="ChEBI" id="CHEBI:57567"/>
        <dbReference type="ChEBI" id="CHEBI:58053"/>
        <dbReference type="ChEBI" id="CHEBI:58189"/>
        <dbReference type="EC" id="6.3.4.4"/>
    </reaction>
</comment>
<dbReference type="UniPathway" id="UPA00075">
    <property type="reaction ID" value="UER00335"/>
</dbReference>
<evidence type="ECO:0000256" key="6">
    <source>
        <dbReference type="ARBA" id="ARBA00022842"/>
    </source>
</evidence>
<dbReference type="STRING" id="229921.ADN01_04475"/>
<evidence type="ECO:0000256" key="3">
    <source>
        <dbReference type="ARBA" id="ARBA00022723"/>
    </source>
</evidence>
<dbReference type="Gene3D" id="1.10.300.10">
    <property type="entry name" value="Adenylosuccinate Synthetase, subunit A, domain 2"/>
    <property type="match status" value="1"/>
</dbReference>
<dbReference type="GO" id="GO:0005525">
    <property type="term" value="F:GTP binding"/>
    <property type="evidence" value="ECO:0007669"/>
    <property type="project" value="UniProtKB-UniRule"/>
</dbReference>
<dbReference type="FunFam" id="1.10.300.10:FF:000001">
    <property type="entry name" value="Adenylosuccinate synthetase"/>
    <property type="match status" value="1"/>
</dbReference>
<evidence type="ECO:0000313" key="12">
    <source>
        <dbReference type="Proteomes" id="UP000050501"/>
    </source>
</evidence>
<dbReference type="SMART" id="SM00788">
    <property type="entry name" value="Adenylsucc_synt"/>
    <property type="match status" value="1"/>
</dbReference>
<comment type="subunit">
    <text evidence="1 8">Homodimer.</text>
</comment>
<dbReference type="EMBL" id="LGCM01000019">
    <property type="protein sequence ID" value="KPL87426.1"/>
    <property type="molecule type" value="Genomic_DNA"/>
</dbReference>
<keyword evidence="7 8" id="KW-0342">GTP-binding</keyword>
<feature type="binding site" description="in other chain" evidence="8">
    <location>
        <begin position="13"/>
        <end position="16"/>
    </location>
    <ligand>
        <name>IMP</name>
        <dbReference type="ChEBI" id="CHEBI:58053"/>
        <note>ligand shared between dimeric partners</note>
    </ligand>
</feature>
<protein>
    <recommendedName>
        <fullName evidence="8 9">Adenylosuccinate synthetase</fullName>
        <shortName evidence="8">AMPSase</shortName>
        <shortName evidence="8">AdSS</shortName>
        <ecNumber evidence="8 9">6.3.4.4</ecNumber>
    </recommendedName>
    <alternativeName>
        <fullName evidence="8">IMP--aspartate ligase</fullName>
    </alternativeName>
</protein>
<name>A0A0M8JQY6_9CHLR</name>
<evidence type="ECO:0000256" key="8">
    <source>
        <dbReference type="HAMAP-Rule" id="MF_00011"/>
    </source>
</evidence>
<keyword evidence="3 8" id="KW-0479">Metal-binding</keyword>